<dbReference type="RefSeq" id="WP_246444997.1">
    <property type="nucleotide sequence ID" value="NZ_JACJIA010000021.1"/>
</dbReference>
<sequence>MTDDRRPRPVFDPAIPGGERALLAASPERLVAAGRPAPPPPRPGPWTIAARVVWIPLFAFFYGVFPGGWFRLFFLASLDDDDLMGGFLRWGRLPLAAMTVTPAVQIALLLLGQEEAAGALAAASFTAWAAGAVRYLREPAAARAAREHHGRYLLPGDFDRPAARLLARAQRAVDAVLGSESHRAGLLDAVDNAVALPREEWAIAEALAEHTRLRRERRRQQPARLGPEVRALLEPQRRALDLSVRSVTARVEALEDYARRVRAADDAFHEWRVLRGIPEQNARYRELLAATVRDDLARAEIDRLAADAERAERAFRGSVRTALAAAPEPGLGHPA</sequence>
<protein>
    <submittedName>
        <fullName evidence="2">Uncharacterized protein</fullName>
    </submittedName>
</protein>
<evidence type="ECO:0000313" key="3">
    <source>
        <dbReference type="Proteomes" id="UP000572680"/>
    </source>
</evidence>
<proteinExistence type="predicted"/>
<accession>A0A7W3LZU4</accession>
<feature type="transmembrane region" description="Helical" evidence="1">
    <location>
        <begin position="117"/>
        <end position="136"/>
    </location>
</feature>
<dbReference type="EMBL" id="JACJIA010000021">
    <property type="protein sequence ID" value="MBA8957264.1"/>
    <property type="molecule type" value="Genomic_DNA"/>
</dbReference>
<comment type="caution">
    <text evidence="2">The sequence shown here is derived from an EMBL/GenBank/DDBJ whole genome shotgun (WGS) entry which is preliminary data.</text>
</comment>
<name>A0A7W3LZU4_ACTNM</name>
<keyword evidence="3" id="KW-1185">Reference proteome</keyword>
<dbReference type="Proteomes" id="UP000572680">
    <property type="component" value="Unassembled WGS sequence"/>
</dbReference>
<keyword evidence="1" id="KW-0472">Membrane</keyword>
<keyword evidence="1" id="KW-1133">Transmembrane helix</keyword>
<gene>
    <name evidence="2" type="ORF">HNR61_008957</name>
</gene>
<feature type="transmembrane region" description="Helical" evidence="1">
    <location>
        <begin position="48"/>
        <end position="72"/>
    </location>
</feature>
<reference evidence="2 3" key="1">
    <citation type="submission" date="2020-08" db="EMBL/GenBank/DDBJ databases">
        <title>Genomic Encyclopedia of Type Strains, Phase IV (KMG-IV): sequencing the most valuable type-strain genomes for metagenomic binning, comparative biology and taxonomic classification.</title>
        <authorList>
            <person name="Goeker M."/>
        </authorList>
    </citation>
    <scope>NUCLEOTIDE SEQUENCE [LARGE SCALE GENOMIC DNA]</scope>
    <source>
        <strain evidence="2 3">DSM 44197</strain>
    </source>
</reference>
<evidence type="ECO:0000256" key="1">
    <source>
        <dbReference type="SAM" id="Phobius"/>
    </source>
</evidence>
<organism evidence="2 3">
    <name type="scientific">Actinomadura namibiensis</name>
    <dbReference type="NCBI Taxonomy" id="182080"/>
    <lineage>
        <taxon>Bacteria</taxon>
        <taxon>Bacillati</taxon>
        <taxon>Actinomycetota</taxon>
        <taxon>Actinomycetes</taxon>
        <taxon>Streptosporangiales</taxon>
        <taxon>Thermomonosporaceae</taxon>
        <taxon>Actinomadura</taxon>
    </lineage>
</organism>
<keyword evidence="1" id="KW-0812">Transmembrane</keyword>
<evidence type="ECO:0000313" key="2">
    <source>
        <dbReference type="EMBL" id="MBA8957264.1"/>
    </source>
</evidence>
<feature type="transmembrane region" description="Helical" evidence="1">
    <location>
        <begin position="93"/>
        <end position="111"/>
    </location>
</feature>
<dbReference type="AlphaFoldDB" id="A0A7W3LZU4"/>